<dbReference type="CDD" id="cd16146">
    <property type="entry name" value="ARS_like"/>
    <property type="match status" value="1"/>
</dbReference>
<evidence type="ECO:0000256" key="4">
    <source>
        <dbReference type="ARBA" id="ARBA00022837"/>
    </source>
</evidence>
<evidence type="ECO:0000259" key="5">
    <source>
        <dbReference type="Pfam" id="PF00884"/>
    </source>
</evidence>
<dbReference type="RefSeq" id="WP_346758538.1">
    <property type="nucleotide sequence ID" value="NZ_JAUJEB010000002.1"/>
</dbReference>
<feature type="domain" description="Sulfatase N-terminal" evidence="5">
    <location>
        <begin position="31"/>
        <end position="337"/>
    </location>
</feature>
<keyword evidence="7" id="KW-1185">Reference proteome</keyword>
<name>A0ABT8LAA3_9BACT</name>
<keyword evidence="3" id="KW-0378">Hydrolase</keyword>
<comment type="similarity">
    <text evidence="1">Belongs to the sulfatase family.</text>
</comment>
<comment type="caution">
    <text evidence="6">The sequence shown here is derived from an EMBL/GenBank/DDBJ whole genome shotgun (WGS) entry which is preliminary data.</text>
</comment>
<dbReference type="Pfam" id="PF00884">
    <property type="entry name" value="Sulfatase"/>
    <property type="match status" value="1"/>
</dbReference>
<dbReference type="InterPro" id="IPR017850">
    <property type="entry name" value="Alkaline_phosphatase_core_sf"/>
</dbReference>
<protein>
    <submittedName>
        <fullName evidence="6">Arylsulfatase</fullName>
    </submittedName>
</protein>
<evidence type="ECO:0000313" key="6">
    <source>
        <dbReference type="EMBL" id="MDN5213198.1"/>
    </source>
</evidence>
<gene>
    <name evidence="6" type="ORF">QQ020_14110</name>
</gene>
<dbReference type="Gene3D" id="3.40.720.10">
    <property type="entry name" value="Alkaline Phosphatase, subunit A"/>
    <property type="match status" value="1"/>
</dbReference>
<dbReference type="PANTHER" id="PTHR42693:SF53">
    <property type="entry name" value="ENDO-4-O-SULFATASE"/>
    <property type="match status" value="1"/>
</dbReference>
<organism evidence="6 7">
    <name type="scientific">Agaribacillus aureus</name>
    <dbReference type="NCBI Taxonomy" id="3051825"/>
    <lineage>
        <taxon>Bacteria</taxon>
        <taxon>Pseudomonadati</taxon>
        <taxon>Bacteroidota</taxon>
        <taxon>Cytophagia</taxon>
        <taxon>Cytophagales</taxon>
        <taxon>Splendidivirgaceae</taxon>
        <taxon>Agaribacillus</taxon>
    </lineage>
</organism>
<keyword evidence="4" id="KW-0106">Calcium</keyword>
<accession>A0ABT8LAA3</accession>
<reference evidence="6" key="1">
    <citation type="submission" date="2023-06" db="EMBL/GenBank/DDBJ databases">
        <title>Genomic of Agaribacillus aureum.</title>
        <authorList>
            <person name="Wang G."/>
        </authorList>
    </citation>
    <scope>NUCLEOTIDE SEQUENCE</scope>
    <source>
        <strain evidence="6">BMA12</strain>
    </source>
</reference>
<dbReference type="InterPro" id="IPR024607">
    <property type="entry name" value="Sulfatase_CS"/>
</dbReference>
<keyword evidence="2" id="KW-0479">Metal-binding</keyword>
<evidence type="ECO:0000256" key="1">
    <source>
        <dbReference type="ARBA" id="ARBA00008779"/>
    </source>
</evidence>
<dbReference type="EMBL" id="JAUJEB010000002">
    <property type="protein sequence ID" value="MDN5213198.1"/>
    <property type="molecule type" value="Genomic_DNA"/>
</dbReference>
<dbReference type="SUPFAM" id="SSF53649">
    <property type="entry name" value="Alkaline phosphatase-like"/>
    <property type="match status" value="1"/>
</dbReference>
<evidence type="ECO:0000256" key="3">
    <source>
        <dbReference type="ARBA" id="ARBA00022801"/>
    </source>
</evidence>
<dbReference type="Proteomes" id="UP001172083">
    <property type="component" value="Unassembled WGS sequence"/>
</dbReference>
<dbReference type="PANTHER" id="PTHR42693">
    <property type="entry name" value="ARYLSULFATASE FAMILY MEMBER"/>
    <property type="match status" value="1"/>
</dbReference>
<dbReference type="InterPro" id="IPR050738">
    <property type="entry name" value="Sulfatase"/>
</dbReference>
<dbReference type="PROSITE" id="PS00523">
    <property type="entry name" value="SULFATASE_1"/>
    <property type="match status" value="1"/>
</dbReference>
<evidence type="ECO:0000256" key="2">
    <source>
        <dbReference type="ARBA" id="ARBA00022723"/>
    </source>
</evidence>
<evidence type="ECO:0000313" key="7">
    <source>
        <dbReference type="Proteomes" id="UP001172083"/>
    </source>
</evidence>
<sequence>MRPYTRWALHFLLILLVTVVSVPLTRALQRPNVILIMTDDQGYGDLSCHGNPYLETPNLDKLHAQAVRFTDFHVDPTCAPTRAALMTGKYAHHVGVWHTVSGGNHLRASEITMADVFKSSGYKTGIFGKWHLGSNYPYRPMDRGFDEWLGQGDGGTGTTDDWFDNDRVNDYYWHNGQREQINGFAPDVFYDAAIDFMRENKRNNKPFFIYLPTYLPHHPHTLPDTAWAENANSKVSKYVSYFFAGIKRIDRNIGKLRKALDASGASENTILIFMSDNGGTAGVKLFNAGMRGRKGQVYDGGHRVPFFIHWPNGKLKHGSDVNDLTSHIDVLPTLIDLCKLKVDQALAFDGRSFREQLIKPALSLPERTLFVETQRTHTSKRWVKTAGMTNRWRLIDNTELYDMENDPGQTSNVIDKFPEVATKIRQEHERYWSKVTPADRDQPRFIIGHPNDPETFLTPSDWYLPDVPWNHAQVAAGSPHAGAWQIAAAKDGVYRFEIRRWPREANAHIRGIPDFEYKATDAWNASGGVKRLIYGDQMVALPVRSIKLDVGAYSRIKTINEDDTNAVFEVPMKAGNTQVKGVMLDRDGKVIGGAYYVYVTRLKDL</sequence>
<proteinExistence type="inferred from homology"/>
<dbReference type="InterPro" id="IPR000917">
    <property type="entry name" value="Sulfatase_N"/>
</dbReference>